<keyword evidence="3" id="KW-1185">Reference proteome</keyword>
<proteinExistence type="predicted"/>
<accession>A0A3N4HTK4</accession>
<name>A0A3N4HTK4_ASCIM</name>
<feature type="compositionally biased region" description="Low complexity" evidence="1">
    <location>
        <begin position="178"/>
        <end position="187"/>
    </location>
</feature>
<evidence type="ECO:0000256" key="1">
    <source>
        <dbReference type="SAM" id="MobiDB-lite"/>
    </source>
</evidence>
<organism evidence="2 3">
    <name type="scientific">Ascobolus immersus RN42</name>
    <dbReference type="NCBI Taxonomy" id="1160509"/>
    <lineage>
        <taxon>Eukaryota</taxon>
        <taxon>Fungi</taxon>
        <taxon>Dikarya</taxon>
        <taxon>Ascomycota</taxon>
        <taxon>Pezizomycotina</taxon>
        <taxon>Pezizomycetes</taxon>
        <taxon>Pezizales</taxon>
        <taxon>Ascobolaceae</taxon>
        <taxon>Ascobolus</taxon>
    </lineage>
</organism>
<dbReference type="EMBL" id="ML119771">
    <property type="protein sequence ID" value="RPA75130.1"/>
    <property type="molecule type" value="Genomic_DNA"/>
</dbReference>
<evidence type="ECO:0000313" key="2">
    <source>
        <dbReference type="EMBL" id="RPA75130.1"/>
    </source>
</evidence>
<sequence>MRSASADETSLSENAVAINPDLLPVPHTSTNFFTYLSGRYYLPEEYLTGKLPPSYDQQELHIELKTIDIRTGQLCDSLTTRIPNATATIKTRSKAAIRIFDIAPMQREGEAVIDVIDELSSRYKLVVSYGSSNHRTLVAQIWDLHDSTVLTTCEMLRPDPRKSSLFSSGGSDSHKSGCDGSSSNGSGPIKSGSDLAHSSTVELDYSLHREKTKSWQISEILSLDPEQHFGKGNCRILTISPLSPHDRQLFYVTIELSTSEYHKHVSWTLQLKRSGGPANFNLTVLETNTYDSALICIPSTITLNPRTRIGFTTHAWKVHEVDRRRYKRPEVSDRTVSILSYDEDTTMYPYYCWEPYLGRIRDWTVIDGPEGDPGAPRTVTKTYPYCYSRRDLKDYEKTEREFRGYWKCDAKVDGSLPDVLEVRDDCIILEGTVFLF</sequence>
<protein>
    <submittedName>
        <fullName evidence="2">Uncharacterized protein</fullName>
    </submittedName>
</protein>
<feature type="region of interest" description="Disordered" evidence="1">
    <location>
        <begin position="161"/>
        <end position="195"/>
    </location>
</feature>
<gene>
    <name evidence="2" type="ORF">BJ508DRAFT_24353</name>
</gene>
<dbReference type="Proteomes" id="UP000275078">
    <property type="component" value="Unassembled WGS sequence"/>
</dbReference>
<dbReference type="AlphaFoldDB" id="A0A3N4HTK4"/>
<evidence type="ECO:0000313" key="3">
    <source>
        <dbReference type="Proteomes" id="UP000275078"/>
    </source>
</evidence>
<reference evidence="2 3" key="1">
    <citation type="journal article" date="2018" name="Nat. Ecol. Evol.">
        <title>Pezizomycetes genomes reveal the molecular basis of ectomycorrhizal truffle lifestyle.</title>
        <authorList>
            <person name="Murat C."/>
            <person name="Payen T."/>
            <person name="Noel B."/>
            <person name="Kuo A."/>
            <person name="Morin E."/>
            <person name="Chen J."/>
            <person name="Kohler A."/>
            <person name="Krizsan K."/>
            <person name="Balestrini R."/>
            <person name="Da Silva C."/>
            <person name="Montanini B."/>
            <person name="Hainaut M."/>
            <person name="Levati E."/>
            <person name="Barry K.W."/>
            <person name="Belfiori B."/>
            <person name="Cichocki N."/>
            <person name="Clum A."/>
            <person name="Dockter R.B."/>
            <person name="Fauchery L."/>
            <person name="Guy J."/>
            <person name="Iotti M."/>
            <person name="Le Tacon F."/>
            <person name="Lindquist E.A."/>
            <person name="Lipzen A."/>
            <person name="Malagnac F."/>
            <person name="Mello A."/>
            <person name="Molinier V."/>
            <person name="Miyauchi S."/>
            <person name="Poulain J."/>
            <person name="Riccioni C."/>
            <person name="Rubini A."/>
            <person name="Sitrit Y."/>
            <person name="Splivallo R."/>
            <person name="Traeger S."/>
            <person name="Wang M."/>
            <person name="Zifcakova L."/>
            <person name="Wipf D."/>
            <person name="Zambonelli A."/>
            <person name="Paolocci F."/>
            <person name="Nowrousian M."/>
            <person name="Ottonello S."/>
            <person name="Baldrian P."/>
            <person name="Spatafora J.W."/>
            <person name="Henrissat B."/>
            <person name="Nagy L.G."/>
            <person name="Aury J.M."/>
            <person name="Wincker P."/>
            <person name="Grigoriev I.V."/>
            <person name="Bonfante P."/>
            <person name="Martin F.M."/>
        </authorList>
    </citation>
    <scope>NUCLEOTIDE SEQUENCE [LARGE SCALE GENOMIC DNA]</scope>
    <source>
        <strain evidence="2 3">RN42</strain>
    </source>
</reference>